<evidence type="ECO:0000256" key="3">
    <source>
        <dbReference type="ARBA" id="ARBA00022692"/>
    </source>
</evidence>
<keyword evidence="4 9" id="KW-1133">Transmembrane helix</keyword>
<evidence type="ECO:0000256" key="8">
    <source>
        <dbReference type="SAM" id="Coils"/>
    </source>
</evidence>
<dbReference type="PANTHER" id="PTHR13800:SF12">
    <property type="entry name" value="TRANSIENT RECEPTOR POTENTIAL CATION CHANNEL SUBFAMILY M MEMBER-LIKE 2"/>
    <property type="match status" value="1"/>
</dbReference>
<evidence type="ECO:0000256" key="7">
    <source>
        <dbReference type="ARBA" id="ARBA00023303"/>
    </source>
</evidence>
<evidence type="ECO:0000313" key="13">
    <source>
        <dbReference type="EMBL" id="CAF0758789.1"/>
    </source>
</evidence>
<dbReference type="GO" id="GO:0005886">
    <property type="term" value="C:plasma membrane"/>
    <property type="evidence" value="ECO:0007669"/>
    <property type="project" value="TreeGrafter"/>
</dbReference>
<evidence type="ECO:0000256" key="2">
    <source>
        <dbReference type="ARBA" id="ARBA00022448"/>
    </source>
</evidence>
<gene>
    <name evidence="13" type="ORF">OXX778_LOCUS4318</name>
</gene>
<dbReference type="Proteomes" id="UP000663879">
    <property type="component" value="Unassembled WGS sequence"/>
</dbReference>
<feature type="domain" description="TRPM SLOG" evidence="11">
    <location>
        <begin position="92"/>
        <end position="219"/>
    </location>
</feature>
<feature type="transmembrane region" description="Helical" evidence="9">
    <location>
        <begin position="1004"/>
        <end position="1025"/>
    </location>
</feature>
<evidence type="ECO:0000259" key="11">
    <source>
        <dbReference type="Pfam" id="PF18139"/>
    </source>
</evidence>
<dbReference type="InterPro" id="IPR005821">
    <property type="entry name" value="Ion_trans_dom"/>
</dbReference>
<keyword evidence="2" id="KW-0813">Transport</keyword>
<protein>
    <submittedName>
        <fullName evidence="13">Uncharacterized protein</fullName>
    </submittedName>
</protein>
<dbReference type="InterPro" id="IPR057366">
    <property type="entry name" value="TRPM-like"/>
</dbReference>
<feature type="coiled-coil region" evidence="8">
    <location>
        <begin position="1265"/>
        <end position="1292"/>
    </location>
</feature>
<comment type="subcellular location">
    <subcellularLocation>
        <location evidence="1">Membrane</location>
        <topology evidence="1">Multi-pass membrane protein</topology>
    </subcellularLocation>
</comment>
<evidence type="ECO:0000313" key="14">
    <source>
        <dbReference type="Proteomes" id="UP000663879"/>
    </source>
</evidence>
<organism evidence="13 14">
    <name type="scientific">Brachionus calyciflorus</name>
    <dbReference type="NCBI Taxonomy" id="104777"/>
    <lineage>
        <taxon>Eukaryota</taxon>
        <taxon>Metazoa</taxon>
        <taxon>Spiralia</taxon>
        <taxon>Gnathifera</taxon>
        <taxon>Rotifera</taxon>
        <taxon>Eurotatoria</taxon>
        <taxon>Monogononta</taxon>
        <taxon>Pseudotrocha</taxon>
        <taxon>Ploima</taxon>
        <taxon>Brachionidae</taxon>
        <taxon>Brachionus</taxon>
    </lineage>
</organism>
<accession>A0A813Q0B3</accession>
<evidence type="ECO:0000256" key="1">
    <source>
        <dbReference type="ARBA" id="ARBA00004141"/>
    </source>
</evidence>
<keyword evidence="3 9" id="KW-0812">Transmembrane</keyword>
<evidence type="ECO:0000256" key="5">
    <source>
        <dbReference type="ARBA" id="ARBA00023065"/>
    </source>
</evidence>
<proteinExistence type="predicted"/>
<dbReference type="Pfam" id="PF00520">
    <property type="entry name" value="Ion_trans"/>
    <property type="match status" value="1"/>
</dbReference>
<feature type="transmembrane region" description="Helical" evidence="9">
    <location>
        <begin position="1146"/>
        <end position="1171"/>
    </location>
</feature>
<feature type="transmembrane region" description="Helical" evidence="9">
    <location>
        <begin position="900"/>
        <end position="919"/>
    </location>
</feature>
<name>A0A813Q0B3_9BILA</name>
<feature type="domain" description="TRPM-like" evidence="12">
    <location>
        <begin position="466"/>
        <end position="722"/>
    </location>
</feature>
<dbReference type="InterPro" id="IPR050927">
    <property type="entry name" value="TRPM"/>
</dbReference>
<keyword evidence="6 9" id="KW-0472">Membrane</keyword>
<dbReference type="PANTHER" id="PTHR13800">
    <property type="entry name" value="TRANSIENT RECEPTOR POTENTIAL CATION CHANNEL, SUBFAMILY M, MEMBER 6"/>
    <property type="match status" value="1"/>
</dbReference>
<feature type="domain" description="Ion transport" evidence="10">
    <location>
        <begin position="911"/>
        <end position="1182"/>
    </location>
</feature>
<evidence type="ECO:0000259" key="12">
    <source>
        <dbReference type="Pfam" id="PF25508"/>
    </source>
</evidence>
<keyword evidence="7" id="KW-0407">Ion channel</keyword>
<keyword evidence="8" id="KW-0175">Coiled coil</keyword>
<keyword evidence="14" id="KW-1185">Reference proteome</keyword>
<dbReference type="Pfam" id="PF25508">
    <property type="entry name" value="TRPM2"/>
    <property type="match status" value="1"/>
</dbReference>
<evidence type="ECO:0000256" key="4">
    <source>
        <dbReference type="ARBA" id="ARBA00022989"/>
    </source>
</evidence>
<evidence type="ECO:0000256" key="9">
    <source>
        <dbReference type="SAM" id="Phobius"/>
    </source>
</evidence>
<dbReference type="InterPro" id="IPR041491">
    <property type="entry name" value="TRPM_SLOG"/>
</dbReference>
<sequence length="1294" mass="151290">MSNEDLSFKMTNTEPNYPNSPRYPTYFKKRDCIRYVENPKNFLCSGCQKQKCEHYEFCDDPYKKWNFKECTVVSQTNAYGISNFPGSHSKSAKYIRVEIETKASDMLQYMYNPEGWNLQKPQLILSVTGGAQKFTIPQQMRKAFKRGLIKAATSTGAWIITGGTNTGVMRLVGEAISEEFHKQNCNTITVLGIATWGKIDMRDELIVQTESTRNLDMQSQSPINGNEEEKKVFYCKKNDEINEEDNSMLRRASVKPNTDIKLDPNHNHFILVDDGSVGMFGKEIEFRTRLETELRKGKDLKDYDMKNKMLHDEDDMAEDDARFKIPMILIVVQGGPNTLFTVEETIKQSIPVLILAESKGCADLIVNACNLTRINDNSLIKIIQESEIFDKYKGTEEYEDKILEALRYLRGILSFRKYINIFKLDNEQDIEMTILRAFFNLNKNFYFENLKLALQWNRDDIAKSYIFTGEEEFKPSQLATLMEMALIQNKPNFVELLLDNGLDIKSFLTVRRLLFLYNSQKIHQLAKKAPLFQLYKRKYLPAKNVAIITFEGIRKFLKEFLFEDFKPNFLKNVGNDVELSQLMIFLKNANKLESSNVTFKGMDREKFCANVPYPEKNLFVWALLMNRIDIAKIFWQLGEHQISTALFASNISKSMSIHLGDLEDDLNLQADEFEEMACGVLNIFDNLSDDLINGIILLQKISYYDLECLRIAVEARCLKFIALPTVQNLLTDIWNGRLEHKDGIKASLNFGLSIMTFGLAAPFLLFRKRSRLPKQNNYNYTLQNLEITTHKKLKVAKILNEYFINDDIYQDKIEPNLCCCSKQAPSQTSFLVDGSLNENDNYEYDNQDDDEEFSNNRLFDEVNHEVTKIQGMKRTENKPTKFQVYYKRFRHFIDSPKVHFIYETIFYCIFLAIFSYMILCDFKYEQRFEKSNQNSTMNQTSDQNSTIEEKSRRKIYNKPAFTEILITFWIITYITEEFRQFLFNSSEKTLRNKVYKYFKDTWNYIDLFGCSIFLIGFSLRIASIFTNENLFIAARIIYAFDLSIWYLRLLHVAIVFKSLGPKLVMIQKMVYDLLFFLIIIIIFVFSFGITTQATMYPGNTFDINLIKTMINKAYWPIYGDMKILDELNDDEACLATSSCPDSAGKYYSFGALMVYMVVANVLLINLLIAMFSSTYEDVQLKTDQIWKYQRYRLVFEYFNSSVFPPPFSIFAYITSVIHWLKSKKEESDSDQMEENSEDLFLEKKFAQEFIREQNNKERESCLYRIKSNTEKLDLLEQKINEFINLKNKDNEENE</sequence>
<feature type="transmembrane region" description="Helical" evidence="9">
    <location>
        <begin position="1070"/>
        <end position="1089"/>
    </location>
</feature>
<dbReference type="OrthoDB" id="310870at2759"/>
<comment type="caution">
    <text evidence="13">The sequence shown here is derived from an EMBL/GenBank/DDBJ whole genome shotgun (WGS) entry which is preliminary data.</text>
</comment>
<keyword evidence="5" id="KW-0406">Ion transport</keyword>
<reference evidence="13" key="1">
    <citation type="submission" date="2021-02" db="EMBL/GenBank/DDBJ databases">
        <authorList>
            <person name="Nowell W R."/>
        </authorList>
    </citation>
    <scope>NUCLEOTIDE SEQUENCE</scope>
    <source>
        <strain evidence="13">Ploen Becks lab</strain>
    </source>
</reference>
<dbReference type="Pfam" id="PF18139">
    <property type="entry name" value="LSDAT_euk"/>
    <property type="match status" value="2"/>
</dbReference>
<feature type="domain" description="TRPM SLOG" evidence="11">
    <location>
        <begin position="246"/>
        <end position="384"/>
    </location>
</feature>
<evidence type="ECO:0000256" key="6">
    <source>
        <dbReference type="ARBA" id="ARBA00023136"/>
    </source>
</evidence>
<dbReference type="EMBL" id="CAJNOC010000416">
    <property type="protein sequence ID" value="CAF0758789.1"/>
    <property type="molecule type" value="Genomic_DNA"/>
</dbReference>
<evidence type="ECO:0000259" key="10">
    <source>
        <dbReference type="Pfam" id="PF00520"/>
    </source>
</evidence>
<dbReference type="GO" id="GO:0099604">
    <property type="term" value="F:ligand-gated calcium channel activity"/>
    <property type="evidence" value="ECO:0007669"/>
    <property type="project" value="TreeGrafter"/>
</dbReference>